<proteinExistence type="predicted"/>
<dbReference type="OrthoDB" id="1859224at2"/>
<dbReference type="SUPFAM" id="SSF47413">
    <property type="entry name" value="lambda repressor-like DNA-binding domains"/>
    <property type="match status" value="1"/>
</dbReference>
<dbReference type="RefSeq" id="WP_007787463.1">
    <property type="nucleotide sequence ID" value="NZ_CM001441.1"/>
</dbReference>
<dbReference type="CDD" id="cd00093">
    <property type="entry name" value="HTH_XRE"/>
    <property type="match status" value="1"/>
</dbReference>
<accession>H5Y0D1</accession>
<dbReference type="PROSITE" id="PS50943">
    <property type="entry name" value="HTH_CROC1"/>
    <property type="match status" value="1"/>
</dbReference>
<dbReference type="SMART" id="SM00530">
    <property type="entry name" value="HTH_XRE"/>
    <property type="match status" value="1"/>
</dbReference>
<gene>
    <name evidence="2" type="ORF">DesyoDRAFT_5258</name>
</gene>
<sequence>MANHITQLRTKAGIKTAKEASEKLKISAGMMYQMEEGVKKPSPTLAIKMAKLFNCTLENIFLPYNITNSDKERSEPLGARANK</sequence>
<dbReference type="Proteomes" id="UP000005104">
    <property type="component" value="Chromosome"/>
</dbReference>
<keyword evidence="3" id="KW-1185">Reference proteome</keyword>
<dbReference type="InterPro" id="IPR010982">
    <property type="entry name" value="Lambda_DNA-bd_dom_sf"/>
</dbReference>
<dbReference type="STRING" id="768710.DesyoDRAFT_5258"/>
<evidence type="ECO:0000313" key="3">
    <source>
        <dbReference type="Proteomes" id="UP000005104"/>
    </source>
</evidence>
<dbReference type="Gene3D" id="1.10.260.40">
    <property type="entry name" value="lambda repressor-like DNA-binding domains"/>
    <property type="match status" value="1"/>
</dbReference>
<dbReference type="GO" id="GO:0003677">
    <property type="term" value="F:DNA binding"/>
    <property type="evidence" value="ECO:0007669"/>
    <property type="project" value="InterPro"/>
</dbReference>
<dbReference type="EMBL" id="CM001441">
    <property type="protein sequence ID" value="EHQ92187.1"/>
    <property type="molecule type" value="Genomic_DNA"/>
</dbReference>
<reference evidence="2 3" key="1">
    <citation type="submission" date="2011-11" db="EMBL/GenBank/DDBJ databases">
        <title>The Noncontiguous Finished genome of Desulfosporosinus youngiae DSM 17734.</title>
        <authorList>
            <consortium name="US DOE Joint Genome Institute (JGI-PGF)"/>
            <person name="Lucas S."/>
            <person name="Han J."/>
            <person name="Lapidus A."/>
            <person name="Cheng J.-F."/>
            <person name="Goodwin L."/>
            <person name="Pitluck S."/>
            <person name="Peters L."/>
            <person name="Ovchinnikova G."/>
            <person name="Lu M."/>
            <person name="Land M.L."/>
            <person name="Hauser L."/>
            <person name="Pester M."/>
            <person name="Spring S."/>
            <person name="Ollivier B."/>
            <person name="Rattei T."/>
            <person name="Klenk H.-P."/>
            <person name="Wagner M."/>
            <person name="Loy A."/>
            <person name="Woyke T.J."/>
        </authorList>
    </citation>
    <scope>NUCLEOTIDE SEQUENCE [LARGE SCALE GENOMIC DNA]</scope>
    <source>
        <strain evidence="2 3">DSM 17734</strain>
    </source>
</reference>
<dbReference type="AlphaFoldDB" id="H5Y0D1"/>
<evidence type="ECO:0000313" key="2">
    <source>
        <dbReference type="EMBL" id="EHQ92187.1"/>
    </source>
</evidence>
<feature type="domain" description="HTH cro/C1-type" evidence="1">
    <location>
        <begin position="5"/>
        <end position="60"/>
    </location>
</feature>
<dbReference type="InterPro" id="IPR001387">
    <property type="entry name" value="Cro/C1-type_HTH"/>
</dbReference>
<dbReference type="eggNOG" id="ENOG5034BYX">
    <property type="taxonomic scope" value="Bacteria"/>
</dbReference>
<evidence type="ECO:0000259" key="1">
    <source>
        <dbReference type="PROSITE" id="PS50943"/>
    </source>
</evidence>
<organism evidence="2 3">
    <name type="scientific">Desulfosporosinus youngiae DSM 17734</name>
    <dbReference type="NCBI Taxonomy" id="768710"/>
    <lineage>
        <taxon>Bacteria</taxon>
        <taxon>Bacillati</taxon>
        <taxon>Bacillota</taxon>
        <taxon>Clostridia</taxon>
        <taxon>Eubacteriales</taxon>
        <taxon>Desulfitobacteriaceae</taxon>
        <taxon>Desulfosporosinus</taxon>
    </lineage>
</organism>
<name>H5Y0D1_9FIRM</name>
<dbReference type="HOGENOM" id="CLU_066192_44_5_9"/>
<protein>
    <submittedName>
        <fullName evidence="2">Putative transcriptional regulator</fullName>
    </submittedName>
</protein>
<dbReference type="Pfam" id="PF01381">
    <property type="entry name" value="HTH_3"/>
    <property type="match status" value="1"/>
</dbReference>